<sequence length="78" mass="8357">MPGELWKQPVAISFQNVGSKSINGPDDAVTCLIDSWPNRRGACFIRALTACRGALAGRIDGEIARTEFVAAVHEIESA</sequence>
<organism evidence="1 2">
    <name type="scientific">Rhizobium calliandrae</name>
    <dbReference type="NCBI Taxonomy" id="1312182"/>
    <lineage>
        <taxon>Bacteria</taxon>
        <taxon>Pseudomonadati</taxon>
        <taxon>Pseudomonadota</taxon>
        <taxon>Alphaproteobacteria</taxon>
        <taxon>Hyphomicrobiales</taxon>
        <taxon>Rhizobiaceae</taxon>
        <taxon>Rhizobium/Agrobacterium group</taxon>
        <taxon>Rhizobium</taxon>
    </lineage>
</organism>
<comment type="caution">
    <text evidence="1">The sequence shown here is derived from an EMBL/GenBank/DDBJ whole genome shotgun (WGS) entry which is preliminary data.</text>
</comment>
<dbReference type="EMBL" id="JARFYN010000036">
    <property type="protein sequence ID" value="MDL2408627.1"/>
    <property type="molecule type" value="Genomic_DNA"/>
</dbReference>
<dbReference type="RefSeq" id="WP_285882071.1">
    <property type="nucleotide sequence ID" value="NZ_JARFYN010000036.1"/>
</dbReference>
<dbReference type="Pfam" id="PF06169">
    <property type="entry name" value="DUF982"/>
    <property type="match status" value="1"/>
</dbReference>
<name>A0ABT7KJ15_9HYPH</name>
<reference evidence="1" key="1">
    <citation type="submission" date="2023-06" db="EMBL/GenBank/DDBJ databases">
        <title>Phylogenetic Diversity of Rhizobium strains.</title>
        <authorList>
            <person name="Moura F.T."/>
            <person name="Helene L.C.F."/>
            <person name="Hungria M."/>
        </authorList>
    </citation>
    <scope>NUCLEOTIDE SEQUENCE</scope>
    <source>
        <strain evidence="1">CCGE524</strain>
    </source>
</reference>
<evidence type="ECO:0000313" key="1">
    <source>
        <dbReference type="EMBL" id="MDL2408627.1"/>
    </source>
</evidence>
<proteinExistence type="predicted"/>
<evidence type="ECO:0000313" key="2">
    <source>
        <dbReference type="Proteomes" id="UP001172630"/>
    </source>
</evidence>
<gene>
    <name evidence="1" type="ORF">PY650_23865</name>
</gene>
<protein>
    <submittedName>
        <fullName evidence="1">DUF982 domain-containing protein</fullName>
    </submittedName>
</protein>
<keyword evidence="2" id="KW-1185">Reference proteome</keyword>
<dbReference type="Proteomes" id="UP001172630">
    <property type="component" value="Unassembled WGS sequence"/>
</dbReference>
<dbReference type="InterPro" id="IPR010385">
    <property type="entry name" value="DUF982"/>
</dbReference>
<dbReference type="Gene3D" id="6.10.250.730">
    <property type="match status" value="1"/>
</dbReference>
<accession>A0ABT7KJ15</accession>